<feature type="transmembrane region" description="Helical" evidence="1">
    <location>
        <begin position="233"/>
        <end position="252"/>
    </location>
</feature>
<reference evidence="3 4" key="1">
    <citation type="submission" date="2019-04" db="EMBL/GenBank/DDBJ databases">
        <title>Pedobacter sp. AR-3-17 sp. nov., isolated from Arctic soil.</title>
        <authorList>
            <person name="Dahal R.H."/>
            <person name="Kim D.-U."/>
        </authorList>
    </citation>
    <scope>NUCLEOTIDE SEQUENCE [LARGE SCALE GENOMIC DNA]</scope>
    <source>
        <strain evidence="3 4">AR-3-17</strain>
    </source>
</reference>
<feature type="transmembrane region" description="Helical" evidence="1">
    <location>
        <begin position="348"/>
        <end position="368"/>
    </location>
</feature>
<dbReference type="EMBL" id="SWBP01000001">
    <property type="protein sequence ID" value="TKC00730.1"/>
    <property type="molecule type" value="Genomic_DNA"/>
</dbReference>
<feature type="transmembrane region" description="Helical" evidence="1">
    <location>
        <begin position="295"/>
        <end position="316"/>
    </location>
</feature>
<dbReference type="AlphaFoldDB" id="A0A4U1C4F8"/>
<protein>
    <submittedName>
        <fullName evidence="3">DUF1624 domain-containing protein</fullName>
    </submittedName>
</protein>
<evidence type="ECO:0000259" key="2">
    <source>
        <dbReference type="Pfam" id="PF07786"/>
    </source>
</evidence>
<feature type="transmembrane region" description="Helical" evidence="1">
    <location>
        <begin position="200"/>
        <end position="221"/>
    </location>
</feature>
<dbReference type="PANTHER" id="PTHR31061:SF24">
    <property type="entry name" value="LD22376P"/>
    <property type="match status" value="1"/>
</dbReference>
<evidence type="ECO:0000313" key="3">
    <source>
        <dbReference type="EMBL" id="TKC00730.1"/>
    </source>
</evidence>
<gene>
    <name evidence="3" type="ORF">FA046_03375</name>
</gene>
<dbReference type="Proteomes" id="UP000308181">
    <property type="component" value="Unassembled WGS sequence"/>
</dbReference>
<keyword evidence="1" id="KW-1133">Transmembrane helix</keyword>
<comment type="caution">
    <text evidence="3">The sequence shown here is derived from an EMBL/GenBank/DDBJ whole genome shotgun (WGS) entry which is preliminary data.</text>
</comment>
<organism evidence="3 4">
    <name type="scientific">Pedobacter cryophilus</name>
    <dbReference type="NCBI Taxonomy" id="2571271"/>
    <lineage>
        <taxon>Bacteria</taxon>
        <taxon>Pseudomonadati</taxon>
        <taxon>Bacteroidota</taxon>
        <taxon>Sphingobacteriia</taxon>
        <taxon>Sphingobacteriales</taxon>
        <taxon>Sphingobacteriaceae</taxon>
        <taxon>Pedobacter</taxon>
    </lineage>
</organism>
<sequence length="376" mass="42419">MTQTPNLKHRLRSLDVFRGITVAAMILVNNPGDWGHIYAPLEHAAWNGCTPTDLIFPFFLFIVGVSIVFALSSKKEHSENHQQLILSALKRSAVLFGLGLFLSLFPFFDFTTVRILGVLQRIAIVYFFCAVIFIKINPKAYWKWFFGILVGYWAIMTLIPVPDIGYANLEKETNLGAWLDRLILTENHTWKQSKTWDPEGILSTLPAIGTGLFGLMIGGILKKKDQAEADKIAWIFTLGTLAVIIGLIWDLTFPINKSLWTSSYVMYAGGLAAIGLALCYWLIDVKGYTKFTSPFVVYGVNAITVFFASGLIPRILSLIKLDLNGTEVGAKVWLYETFYTPNFSPYNASLAGAITFILIWWFILWMMYRKNIIIKV</sequence>
<accession>A0A4U1C4F8</accession>
<keyword evidence="4" id="KW-1185">Reference proteome</keyword>
<keyword evidence="1" id="KW-0812">Transmembrane</keyword>
<feature type="transmembrane region" description="Helical" evidence="1">
    <location>
        <begin position="92"/>
        <end position="108"/>
    </location>
</feature>
<feature type="transmembrane region" description="Helical" evidence="1">
    <location>
        <begin position="54"/>
        <end position="71"/>
    </location>
</feature>
<dbReference type="OrthoDB" id="9788724at2"/>
<proteinExistence type="predicted"/>
<evidence type="ECO:0000256" key="1">
    <source>
        <dbReference type="SAM" id="Phobius"/>
    </source>
</evidence>
<dbReference type="RefSeq" id="WP_136824936.1">
    <property type="nucleotide sequence ID" value="NZ_SWBP01000001.1"/>
</dbReference>
<dbReference type="PANTHER" id="PTHR31061">
    <property type="entry name" value="LD22376P"/>
    <property type="match status" value="1"/>
</dbReference>
<keyword evidence="1" id="KW-0472">Membrane</keyword>
<feature type="domain" description="Heparan-alpha-glucosaminide N-acetyltransferase catalytic" evidence="2">
    <location>
        <begin position="10"/>
        <end position="224"/>
    </location>
</feature>
<feature type="transmembrane region" description="Helical" evidence="1">
    <location>
        <begin position="264"/>
        <end position="283"/>
    </location>
</feature>
<dbReference type="Pfam" id="PF07786">
    <property type="entry name" value="HGSNAT_cat"/>
    <property type="match status" value="1"/>
</dbReference>
<feature type="transmembrane region" description="Helical" evidence="1">
    <location>
        <begin position="114"/>
        <end position="134"/>
    </location>
</feature>
<feature type="transmembrane region" description="Helical" evidence="1">
    <location>
        <begin position="141"/>
        <end position="161"/>
    </location>
</feature>
<name>A0A4U1C4F8_9SPHI</name>
<dbReference type="InterPro" id="IPR012429">
    <property type="entry name" value="HGSNAT_cat"/>
</dbReference>
<evidence type="ECO:0000313" key="4">
    <source>
        <dbReference type="Proteomes" id="UP000308181"/>
    </source>
</evidence>